<keyword evidence="2" id="KW-1185">Reference proteome</keyword>
<organism evidence="1 2">
    <name type="scientific">Protopolystoma xenopodis</name>
    <dbReference type="NCBI Taxonomy" id="117903"/>
    <lineage>
        <taxon>Eukaryota</taxon>
        <taxon>Metazoa</taxon>
        <taxon>Spiralia</taxon>
        <taxon>Lophotrochozoa</taxon>
        <taxon>Platyhelminthes</taxon>
        <taxon>Monogenea</taxon>
        <taxon>Polyopisthocotylea</taxon>
        <taxon>Polystomatidea</taxon>
        <taxon>Polystomatidae</taxon>
        <taxon>Protopolystoma</taxon>
    </lineage>
</organism>
<evidence type="ECO:0000313" key="1">
    <source>
        <dbReference type="EMBL" id="VEL10228.1"/>
    </source>
</evidence>
<comment type="caution">
    <text evidence="1">The sequence shown here is derived from an EMBL/GenBank/DDBJ whole genome shotgun (WGS) entry which is preliminary data.</text>
</comment>
<accession>A0A448WF40</accession>
<evidence type="ECO:0000313" key="2">
    <source>
        <dbReference type="Proteomes" id="UP000784294"/>
    </source>
</evidence>
<protein>
    <submittedName>
        <fullName evidence="1">Uncharacterized protein</fullName>
    </submittedName>
</protein>
<reference evidence="1" key="1">
    <citation type="submission" date="2018-11" db="EMBL/GenBank/DDBJ databases">
        <authorList>
            <consortium name="Pathogen Informatics"/>
        </authorList>
    </citation>
    <scope>NUCLEOTIDE SEQUENCE</scope>
</reference>
<gene>
    <name evidence="1" type="ORF">PXEA_LOCUS3668</name>
</gene>
<dbReference type="Proteomes" id="UP000784294">
    <property type="component" value="Unassembled WGS sequence"/>
</dbReference>
<proteinExistence type="predicted"/>
<dbReference type="EMBL" id="CAAALY010008399">
    <property type="protein sequence ID" value="VEL10228.1"/>
    <property type="molecule type" value="Genomic_DNA"/>
</dbReference>
<dbReference type="AlphaFoldDB" id="A0A448WF40"/>
<sequence length="123" mass="13800">MMAEAAWLPYHTGVGGRVVWPQRADLIFCGREEWIAWRHYMAPNGTVSSTQLPSTSLARLASTSHTAVFCYRPDAPSLSSRPLFRLGLSACSVKNLLEVMREPPTVICLFNHIIGLNFNLFFM</sequence>
<name>A0A448WF40_9PLAT</name>